<dbReference type="OrthoDB" id="2588474at2759"/>
<evidence type="ECO:0008006" key="3">
    <source>
        <dbReference type="Google" id="ProtNLM"/>
    </source>
</evidence>
<name>A0A428PY90_9HYPO</name>
<accession>A0A428PY90</accession>
<sequence>MTRTTQIDRDCVVTDRGGVIENTHGVHVAVTDVGGNILFSVGNPSRITLIRSSAKPAQALAVIETGGFENAGFDDADLALMCASHNAEDIHVTRARDMLAKIKTGEEYLRCGGHPSILEDLNRAWIKAGFEPTRIHNNCSGKHVAMMAGAQGLGADILDYHLPDHPMQLEVKKVVEELSLDPGNIEWGIDGCNLPAPAFPLFYMARMFALFAEAADEVEKDSSSTTQRTRNMARTFNAMTRYPELVGGTGRFCTELMRSYQGKLIGKVGADACYGMGIRESEDTRRLGAKGAVGISFKIEDGNLEILYAVIPEVLEQLKIGTPEERSKLDGFHYLKRRNTMDVVTGSVSFNFQVRPVESK</sequence>
<evidence type="ECO:0000313" key="2">
    <source>
        <dbReference type="Proteomes" id="UP000288168"/>
    </source>
</evidence>
<evidence type="ECO:0000313" key="1">
    <source>
        <dbReference type="EMBL" id="RSL58030.1"/>
    </source>
</evidence>
<dbReference type="PANTHER" id="PTHR42110:SF1">
    <property type="entry name" value="L-ASPARAGINASE, PUTATIVE (AFU_ORTHOLOGUE AFUA_3G11890)-RELATED"/>
    <property type="match status" value="1"/>
</dbReference>
<reference evidence="1 2" key="1">
    <citation type="submission" date="2017-06" db="EMBL/GenBank/DDBJ databases">
        <title>Comparative genomic analysis of Ambrosia Fusariam Clade fungi.</title>
        <authorList>
            <person name="Stajich J.E."/>
            <person name="Carrillo J."/>
            <person name="Kijimoto T."/>
            <person name="Eskalen A."/>
            <person name="O'Donnell K."/>
            <person name="Kasson M."/>
        </authorList>
    </citation>
    <scope>NUCLEOTIDE SEQUENCE [LARGE SCALE GENOMIC DNA]</scope>
    <source>
        <strain evidence="1 2">NRRL62584</strain>
    </source>
</reference>
<dbReference type="Proteomes" id="UP000288168">
    <property type="component" value="Unassembled WGS sequence"/>
</dbReference>
<dbReference type="Pfam" id="PF06089">
    <property type="entry name" value="Asparaginase_II"/>
    <property type="match status" value="1"/>
</dbReference>
<organism evidence="1 2">
    <name type="scientific">Fusarium duplospermum</name>
    <dbReference type="NCBI Taxonomy" id="1325734"/>
    <lineage>
        <taxon>Eukaryota</taxon>
        <taxon>Fungi</taxon>
        <taxon>Dikarya</taxon>
        <taxon>Ascomycota</taxon>
        <taxon>Pezizomycotina</taxon>
        <taxon>Sordariomycetes</taxon>
        <taxon>Hypocreomycetidae</taxon>
        <taxon>Hypocreales</taxon>
        <taxon>Nectriaceae</taxon>
        <taxon>Fusarium</taxon>
        <taxon>Fusarium solani species complex</taxon>
    </lineage>
</organism>
<gene>
    <name evidence="1" type="ORF">CEP54_008001</name>
</gene>
<dbReference type="EMBL" id="NKCI01000077">
    <property type="protein sequence ID" value="RSL58030.1"/>
    <property type="molecule type" value="Genomic_DNA"/>
</dbReference>
<dbReference type="AlphaFoldDB" id="A0A428PY90"/>
<comment type="caution">
    <text evidence="1">The sequence shown here is derived from an EMBL/GenBank/DDBJ whole genome shotgun (WGS) entry which is preliminary data.</text>
</comment>
<proteinExistence type="predicted"/>
<protein>
    <recommendedName>
        <fullName evidence="3">L-asparaginase II</fullName>
    </recommendedName>
</protein>
<dbReference type="InterPro" id="IPR010349">
    <property type="entry name" value="Asparaginase_II"/>
</dbReference>
<keyword evidence="2" id="KW-1185">Reference proteome</keyword>
<dbReference type="PANTHER" id="PTHR42110">
    <property type="entry name" value="L-ASPARAGINASE, PUTATIVE (AFU_ORTHOLOGUE AFUA_3G11890)-RELATED"/>
    <property type="match status" value="1"/>
</dbReference>